<feature type="compositionally biased region" description="Basic and acidic residues" evidence="1">
    <location>
        <begin position="523"/>
        <end position="549"/>
    </location>
</feature>
<protein>
    <submittedName>
        <fullName evidence="2">Uncharacterized protein</fullName>
    </submittedName>
</protein>
<feature type="compositionally biased region" description="Basic residues" evidence="1">
    <location>
        <begin position="606"/>
        <end position="616"/>
    </location>
</feature>
<dbReference type="EMBL" id="WIUZ02000029">
    <property type="protein sequence ID" value="KAF9777674.1"/>
    <property type="molecule type" value="Genomic_DNA"/>
</dbReference>
<comment type="caution">
    <text evidence="2">The sequence shown here is derived from an EMBL/GenBank/DDBJ whole genome shotgun (WGS) entry which is preliminary data.</text>
</comment>
<gene>
    <name evidence="2" type="ORF">BJ322DRAFT_1025602</name>
</gene>
<keyword evidence="3" id="KW-1185">Reference proteome</keyword>
<feature type="region of interest" description="Disordered" evidence="1">
    <location>
        <begin position="406"/>
        <end position="445"/>
    </location>
</feature>
<sequence>MPATSGRELGTIAKGGHEGQKPIEQVGRTTTRRVAKRFQPVELVQEQLVGEMVEGGVNRGRRAGGRVTIRRRQCREGKSGGIQHDLMVPDPDRMAGETAGVPGGKDVRSREEGNAGRAQRGGSGLMIPRPIPTLATPAPTVATLCTTASAHQSHQKPKERGASELGRRIRGKAWFLSATWKGNAQRWNAIRKETSKGELPSQEECASTDWQCRTQELRPSSALDLNTSNFNASQVAALDAGSKEVGREWSCEWTEDVGSTVNTEKQVESGQVPINQSKPWESRDTACVKGCGVVNSERDKQGKELRGSIHRPIEGAASGSNGTKGMGEEINKSGRITKADGKKWVKNEQLFPTWETRKHGSLAGGISSTNEEHGVWEGRERCIERRRMIYQIKEIRGRAVDWLANGSTAPEEGRNPKSERIVRPGARRDWREEEPGGLEIRQPIGSVASVNSDRVANKATRNWITKEDRSEGRITNPTNNLGTGAKSTNEGKGITNSSERERVENGRTPVDQLWRGITEEAEGSTRKESRLLSQDEGKGSLREVREPKRATGCHRVSDNPSTSERSAAPDAMADETARKGRGLPNREGEEGKCRSFVGGATGRSASARRSRGTRKWKGWRWIAKPGGARRYNERVEEVDYPAGRDGREGREHDRPGDHDEGTDRAVGSQKLSERCRKNLASIIIDYN</sequence>
<organism evidence="2 3">
    <name type="scientific">Thelephora terrestris</name>
    <dbReference type="NCBI Taxonomy" id="56493"/>
    <lineage>
        <taxon>Eukaryota</taxon>
        <taxon>Fungi</taxon>
        <taxon>Dikarya</taxon>
        <taxon>Basidiomycota</taxon>
        <taxon>Agaricomycotina</taxon>
        <taxon>Agaricomycetes</taxon>
        <taxon>Thelephorales</taxon>
        <taxon>Thelephoraceae</taxon>
        <taxon>Thelephora</taxon>
    </lineage>
</organism>
<reference evidence="2" key="1">
    <citation type="journal article" date="2020" name="Nat. Commun.">
        <title>Large-scale genome sequencing of mycorrhizal fungi provides insights into the early evolution of symbiotic traits.</title>
        <authorList>
            <person name="Miyauchi S."/>
            <person name="Kiss E."/>
            <person name="Kuo A."/>
            <person name="Drula E."/>
            <person name="Kohler A."/>
            <person name="Sanchez-Garcia M."/>
            <person name="Morin E."/>
            <person name="Andreopoulos B."/>
            <person name="Barry K.W."/>
            <person name="Bonito G."/>
            <person name="Buee M."/>
            <person name="Carver A."/>
            <person name="Chen C."/>
            <person name="Cichocki N."/>
            <person name="Clum A."/>
            <person name="Culley D."/>
            <person name="Crous P.W."/>
            <person name="Fauchery L."/>
            <person name="Girlanda M."/>
            <person name="Hayes R.D."/>
            <person name="Keri Z."/>
            <person name="LaButti K."/>
            <person name="Lipzen A."/>
            <person name="Lombard V."/>
            <person name="Magnuson J."/>
            <person name="Maillard F."/>
            <person name="Murat C."/>
            <person name="Nolan M."/>
            <person name="Ohm R.A."/>
            <person name="Pangilinan J."/>
            <person name="Pereira M.F."/>
            <person name="Perotto S."/>
            <person name="Peter M."/>
            <person name="Pfister S."/>
            <person name="Riley R."/>
            <person name="Sitrit Y."/>
            <person name="Stielow J.B."/>
            <person name="Szollosi G."/>
            <person name="Zifcakova L."/>
            <person name="Stursova M."/>
            <person name="Spatafora J.W."/>
            <person name="Tedersoo L."/>
            <person name="Vaario L.M."/>
            <person name="Yamada A."/>
            <person name="Yan M."/>
            <person name="Wang P."/>
            <person name="Xu J."/>
            <person name="Bruns T."/>
            <person name="Baldrian P."/>
            <person name="Vilgalys R."/>
            <person name="Dunand C."/>
            <person name="Henrissat B."/>
            <person name="Grigoriev I.V."/>
            <person name="Hibbett D."/>
            <person name="Nagy L.G."/>
            <person name="Martin F.M."/>
        </authorList>
    </citation>
    <scope>NUCLEOTIDE SEQUENCE</scope>
    <source>
        <strain evidence="2">UH-Tt-Lm1</strain>
    </source>
</reference>
<proteinExistence type="predicted"/>
<feature type="region of interest" description="Disordered" evidence="1">
    <location>
        <begin position="80"/>
        <end position="128"/>
    </location>
</feature>
<name>A0A9P6L0V4_9AGAM</name>
<evidence type="ECO:0000313" key="3">
    <source>
        <dbReference type="Proteomes" id="UP000736335"/>
    </source>
</evidence>
<feature type="compositionally biased region" description="Basic and acidic residues" evidence="1">
    <location>
        <begin position="411"/>
        <end position="434"/>
    </location>
</feature>
<feature type="compositionally biased region" description="Basic and acidic residues" evidence="1">
    <location>
        <begin position="584"/>
        <end position="593"/>
    </location>
</feature>
<feature type="region of interest" description="Disordered" evidence="1">
    <location>
        <begin position="628"/>
        <end position="672"/>
    </location>
</feature>
<reference evidence="2" key="2">
    <citation type="submission" date="2020-11" db="EMBL/GenBank/DDBJ databases">
        <authorList>
            <consortium name="DOE Joint Genome Institute"/>
            <person name="Kuo A."/>
            <person name="Miyauchi S."/>
            <person name="Kiss E."/>
            <person name="Drula E."/>
            <person name="Kohler A."/>
            <person name="Sanchez-Garcia M."/>
            <person name="Andreopoulos B."/>
            <person name="Barry K.W."/>
            <person name="Bonito G."/>
            <person name="Buee M."/>
            <person name="Carver A."/>
            <person name="Chen C."/>
            <person name="Cichocki N."/>
            <person name="Clum A."/>
            <person name="Culley D."/>
            <person name="Crous P.W."/>
            <person name="Fauchery L."/>
            <person name="Girlanda M."/>
            <person name="Hayes R."/>
            <person name="Keri Z."/>
            <person name="Labutti K."/>
            <person name="Lipzen A."/>
            <person name="Lombard V."/>
            <person name="Magnuson J."/>
            <person name="Maillard F."/>
            <person name="Morin E."/>
            <person name="Murat C."/>
            <person name="Nolan M."/>
            <person name="Ohm R."/>
            <person name="Pangilinan J."/>
            <person name="Pereira M."/>
            <person name="Perotto S."/>
            <person name="Peter M."/>
            <person name="Riley R."/>
            <person name="Sitrit Y."/>
            <person name="Stielow B."/>
            <person name="Szollosi G."/>
            <person name="Zifcakova L."/>
            <person name="Stursova M."/>
            <person name="Spatafora J.W."/>
            <person name="Tedersoo L."/>
            <person name="Vaario L.-M."/>
            <person name="Yamada A."/>
            <person name="Yan M."/>
            <person name="Wang P."/>
            <person name="Xu J."/>
            <person name="Bruns T."/>
            <person name="Baldrian P."/>
            <person name="Vilgalys R."/>
            <person name="Henrissat B."/>
            <person name="Grigoriev I.V."/>
            <person name="Hibbett D."/>
            <person name="Nagy L.G."/>
            <person name="Martin F.M."/>
        </authorList>
    </citation>
    <scope>NUCLEOTIDE SEQUENCE</scope>
    <source>
        <strain evidence="2">UH-Tt-Lm1</strain>
    </source>
</reference>
<accession>A0A9P6L0V4</accession>
<feature type="compositionally biased region" description="Basic and acidic residues" evidence="1">
    <location>
        <begin position="630"/>
        <end position="663"/>
    </location>
</feature>
<feature type="region of interest" description="Disordered" evidence="1">
    <location>
        <begin position="461"/>
        <end position="616"/>
    </location>
</feature>
<evidence type="ECO:0000256" key="1">
    <source>
        <dbReference type="SAM" id="MobiDB-lite"/>
    </source>
</evidence>
<feature type="compositionally biased region" description="Polar residues" evidence="1">
    <location>
        <begin position="473"/>
        <end position="497"/>
    </location>
</feature>
<dbReference type="Proteomes" id="UP000736335">
    <property type="component" value="Unassembled WGS sequence"/>
</dbReference>
<feature type="compositionally biased region" description="Basic and acidic residues" evidence="1">
    <location>
        <begin position="105"/>
        <end position="114"/>
    </location>
</feature>
<evidence type="ECO:0000313" key="2">
    <source>
        <dbReference type="EMBL" id="KAF9777674.1"/>
    </source>
</evidence>
<feature type="region of interest" description="Disordered" evidence="1">
    <location>
        <begin position="1"/>
        <end position="30"/>
    </location>
</feature>
<dbReference type="AlphaFoldDB" id="A0A9P6L0V4"/>